<accession>A0ABQ1GCR3</accession>
<keyword evidence="2" id="KW-1185">Reference proteome</keyword>
<evidence type="ECO:0000313" key="2">
    <source>
        <dbReference type="Proteomes" id="UP000609323"/>
    </source>
</evidence>
<organism evidence="1 2">
    <name type="scientific">Paenibacillus physcomitrellae</name>
    <dbReference type="NCBI Taxonomy" id="1619311"/>
    <lineage>
        <taxon>Bacteria</taxon>
        <taxon>Bacillati</taxon>
        <taxon>Bacillota</taxon>
        <taxon>Bacilli</taxon>
        <taxon>Bacillales</taxon>
        <taxon>Paenibacillaceae</taxon>
        <taxon>Paenibacillus</taxon>
    </lineage>
</organism>
<dbReference type="Proteomes" id="UP000609323">
    <property type="component" value="Unassembled WGS sequence"/>
</dbReference>
<evidence type="ECO:0000313" key="1">
    <source>
        <dbReference type="EMBL" id="GGA41106.1"/>
    </source>
</evidence>
<dbReference type="RefSeq" id="WP_157739450.1">
    <property type="nucleotide sequence ID" value="NZ_BMHF01000009.1"/>
</dbReference>
<dbReference type="EMBL" id="BMHF01000009">
    <property type="protein sequence ID" value="GGA41106.1"/>
    <property type="molecule type" value="Genomic_DNA"/>
</dbReference>
<gene>
    <name evidence="1" type="ORF">GCM10010917_27960</name>
</gene>
<protein>
    <submittedName>
        <fullName evidence="1">Uncharacterized protein</fullName>
    </submittedName>
</protein>
<reference evidence="2" key="1">
    <citation type="journal article" date="2019" name="Int. J. Syst. Evol. Microbiol.">
        <title>The Global Catalogue of Microorganisms (GCM) 10K type strain sequencing project: providing services to taxonomists for standard genome sequencing and annotation.</title>
        <authorList>
            <consortium name="The Broad Institute Genomics Platform"/>
            <consortium name="The Broad Institute Genome Sequencing Center for Infectious Disease"/>
            <person name="Wu L."/>
            <person name="Ma J."/>
        </authorList>
    </citation>
    <scope>NUCLEOTIDE SEQUENCE [LARGE SCALE GENOMIC DNA]</scope>
    <source>
        <strain evidence="2">CGMCC 1.15044</strain>
    </source>
</reference>
<name>A0ABQ1GCR3_9BACL</name>
<proteinExistence type="predicted"/>
<comment type="caution">
    <text evidence="1">The sequence shown here is derived from an EMBL/GenBank/DDBJ whole genome shotgun (WGS) entry which is preliminary data.</text>
</comment>
<sequence length="55" mass="6247">MKQKETKAAVSFETAAVETRKSVGELFGSRDKLKELDLTGVEPIVYPTWKEGRYK</sequence>